<dbReference type="EMBL" id="QNVU01000042">
    <property type="protein sequence ID" value="REC43522.1"/>
    <property type="molecule type" value="Genomic_DNA"/>
</dbReference>
<proteinExistence type="predicted"/>
<dbReference type="InterPro" id="IPR022037">
    <property type="entry name" value="DUF3606"/>
</dbReference>
<dbReference type="Proteomes" id="UP000256924">
    <property type="component" value="Unassembled WGS sequence"/>
</dbReference>
<evidence type="ECO:0000313" key="2">
    <source>
        <dbReference type="Proteomes" id="UP000256924"/>
    </source>
</evidence>
<dbReference type="AlphaFoldDB" id="A0A3D9AQZ1"/>
<dbReference type="Pfam" id="PF12244">
    <property type="entry name" value="DUF3606"/>
    <property type="match status" value="1"/>
</dbReference>
<reference evidence="1 2" key="1">
    <citation type="journal article" date="2004" name="Emerg. Infect. Dis.">
        <title>Amoebae-resisting bacteria isolated from human nasal swabs by amoebal coculture.</title>
        <authorList>
            <person name="Greub G."/>
            <person name="La Scola B."/>
            <person name="Raoult D."/>
        </authorList>
    </citation>
    <scope>NUCLEOTIDE SEQUENCE [LARGE SCALE GENOMIC DNA]</scope>
    <source>
        <strain evidence="1 2">CCUG 51329</strain>
    </source>
</reference>
<keyword evidence="2" id="KW-1185">Reference proteome</keyword>
<protein>
    <submittedName>
        <fullName evidence="1">DUF3606 domain-containing protein</fullName>
    </submittedName>
</protein>
<dbReference type="RefSeq" id="WP_116099574.1">
    <property type="nucleotide sequence ID" value="NZ_QNVU01000042.1"/>
</dbReference>
<name>A0A3D9AQZ1_9FLAO</name>
<comment type="caution">
    <text evidence="1">The sequence shown here is derived from an EMBL/GenBank/DDBJ whole genome shotgun (WGS) entry which is preliminary data.</text>
</comment>
<organism evidence="1 2">
    <name type="scientific">Candidatus Chryseobacterium massiliense</name>
    <dbReference type="NCBI Taxonomy" id="204089"/>
    <lineage>
        <taxon>Bacteria</taxon>
        <taxon>Pseudomonadati</taxon>
        <taxon>Bacteroidota</taxon>
        <taxon>Flavobacteriia</taxon>
        <taxon>Flavobacteriales</taxon>
        <taxon>Weeksellaceae</taxon>
        <taxon>Chryseobacterium group</taxon>
        <taxon>Chryseobacterium</taxon>
    </lineage>
</organism>
<accession>A0A3D9AQZ1</accession>
<sequence length="58" mass="6689">MSDDLSKRRPHDASKVNVNETWELEYWSKKFGVTKERLKEAVKAVGTSAAAVQKYFRT</sequence>
<evidence type="ECO:0000313" key="1">
    <source>
        <dbReference type="EMBL" id="REC43522.1"/>
    </source>
</evidence>
<gene>
    <name evidence="1" type="ORF">DRF68_16730</name>
</gene>